<dbReference type="Gene3D" id="3.60.130.10">
    <property type="entry name" value="Clavaminate synthase-like"/>
    <property type="match status" value="1"/>
</dbReference>
<protein>
    <submittedName>
        <fullName evidence="3">Uncharacterized protein</fullName>
    </submittedName>
</protein>
<evidence type="ECO:0000313" key="3">
    <source>
        <dbReference type="EMBL" id="ANC90551.1"/>
    </source>
</evidence>
<dbReference type="STRING" id="1226968.A6A40_00725"/>
<dbReference type="Proteomes" id="UP000077405">
    <property type="component" value="Chromosome"/>
</dbReference>
<dbReference type="KEGG" id="ahu:A6A40_00725"/>
<organism evidence="3 4">
    <name type="scientific">Azospirillum humicireducens</name>
    <dbReference type="NCBI Taxonomy" id="1226968"/>
    <lineage>
        <taxon>Bacteria</taxon>
        <taxon>Pseudomonadati</taxon>
        <taxon>Pseudomonadota</taxon>
        <taxon>Alphaproteobacteria</taxon>
        <taxon>Rhodospirillales</taxon>
        <taxon>Azospirillaceae</taxon>
        <taxon>Azospirillum</taxon>
    </lineage>
</organism>
<dbReference type="SUPFAM" id="SSF51197">
    <property type="entry name" value="Clavaminate synthase-like"/>
    <property type="match status" value="1"/>
</dbReference>
<accession>A0A161JB22</accession>
<keyword evidence="4" id="KW-1185">Reference proteome</keyword>
<proteinExistence type="predicted"/>
<gene>
    <name evidence="3" type="ORF">A6A40_00725</name>
</gene>
<evidence type="ECO:0000256" key="1">
    <source>
        <dbReference type="ARBA" id="ARBA00023002"/>
    </source>
</evidence>
<dbReference type="OrthoDB" id="581608at2"/>
<keyword evidence="1" id="KW-0560">Oxidoreductase</keyword>
<dbReference type="EMBL" id="CP015285">
    <property type="protein sequence ID" value="ANC90551.1"/>
    <property type="molecule type" value="Genomic_DNA"/>
</dbReference>
<name>A0A161JB22_9PROT</name>
<sequence>MRELANAGVVVVPSHLTPRWDAEAAVILETLDSYHRHAAAYQQITGFDDEHIAATLRDDLRSNAPSLADFADHLLASLNTGGCAAYVPELGLGGFDPDRRALLLYALSVVIGKPSPTDAHPPDSLLVADNHRALHARTGFADRRRHLLRVRMRGDEPRNAAAFPMLTRLQATVPAGSFHPRREDAHILPNSAR</sequence>
<evidence type="ECO:0000313" key="4">
    <source>
        <dbReference type="Proteomes" id="UP000077405"/>
    </source>
</evidence>
<dbReference type="AlphaFoldDB" id="A0A161JB22"/>
<dbReference type="GO" id="GO:0016706">
    <property type="term" value="F:2-oxoglutarate-dependent dioxygenase activity"/>
    <property type="evidence" value="ECO:0007669"/>
    <property type="project" value="UniProtKB-ARBA"/>
</dbReference>
<dbReference type="InterPro" id="IPR042098">
    <property type="entry name" value="TauD-like_sf"/>
</dbReference>
<dbReference type="RefSeq" id="WP_063633685.1">
    <property type="nucleotide sequence ID" value="NZ_CP015285.1"/>
</dbReference>
<evidence type="ECO:0000256" key="2">
    <source>
        <dbReference type="SAM" id="MobiDB-lite"/>
    </source>
</evidence>
<feature type="region of interest" description="Disordered" evidence="2">
    <location>
        <begin position="174"/>
        <end position="193"/>
    </location>
</feature>
<reference evidence="3 4" key="1">
    <citation type="journal article" date="2013" name="Int. J. Syst. Evol. Microbiol.">
        <title>Azospirillum humicireducens sp. nov., a nitrogen-fixing bacterium isolated from a microbial fuel cell.</title>
        <authorList>
            <person name="Zhou S."/>
            <person name="Han L."/>
            <person name="Wang Y."/>
            <person name="Yang G."/>
            <person name="Zhuang L."/>
            <person name="Hu P."/>
        </authorList>
    </citation>
    <scope>NUCLEOTIDE SEQUENCE [LARGE SCALE GENOMIC DNA]</scope>
    <source>
        <strain evidence="3 4">SgZ-5</strain>
    </source>
</reference>